<dbReference type="EMBL" id="MU154540">
    <property type="protein sequence ID" value="KAF9498010.1"/>
    <property type="molecule type" value="Genomic_DNA"/>
</dbReference>
<protein>
    <submittedName>
        <fullName evidence="1">Uncharacterized protein</fullName>
    </submittedName>
</protein>
<dbReference type="AlphaFoldDB" id="A0A9P6DIL6"/>
<dbReference type="Proteomes" id="UP000807025">
    <property type="component" value="Unassembled WGS sequence"/>
</dbReference>
<gene>
    <name evidence="1" type="ORF">BDN71DRAFT_1444101</name>
</gene>
<sequence>MMTALPHADSVFHSGVDRLCVRQVFARLQGSMIASRKPVIGGRLARWHGRRELRRLRESRTGRSAITQFPYLVCRRTSTNFFGSVYDFAVKWLETPWRFPGLRSTVGKR</sequence>
<keyword evidence="2" id="KW-1185">Reference proteome</keyword>
<comment type="caution">
    <text evidence="1">The sequence shown here is derived from an EMBL/GenBank/DDBJ whole genome shotgun (WGS) entry which is preliminary data.</text>
</comment>
<evidence type="ECO:0000313" key="1">
    <source>
        <dbReference type="EMBL" id="KAF9498010.1"/>
    </source>
</evidence>
<accession>A0A9P6DIL6</accession>
<name>A0A9P6DIL6_PLEER</name>
<proteinExistence type="predicted"/>
<reference evidence="1" key="1">
    <citation type="submission" date="2020-11" db="EMBL/GenBank/DDBJ databases">
        <authorList>
            <consortium name="DOE Joint Genome Institute"/>
            <person name="Ahrendt S."/>
            <person name="Riley R."/>
            <person name="Andreopoulos W."/>
            <person name="Labutti K."/>
            <person name="Pangilinan J."/>
            <person name="Ruiz-Duenas F.J."/>
            <person name="Barrasa J.M."/>
            <person name="Sanchez-Garcia M."/>
            <person name="Camarero S."/>
            <person name="Miyauchi S."/>
            <person name="Serrano A."/>
            <person name="Linde D."/>
            <person name="Babiker R."/>
            <person name="Drula E."/>
            <person name="Ayuso-Fernandez I."/>
            <person name="Pacheco R."/>
            <person name="Padilla G."/>
            <person name="Ferreira P."/>
            <person name="Barriuso J."/>
            <person name="Kellner H."/>
            <person name="Castanera R."/>
            <person name="Alfaro M."/>
            <person name="Ramirez L."/>
            <person name="Pisabarro A.G."/>
            <person name="Kuo A."/>
            <person name="Tritt A."/>
            <person name="Lipzen A."/>
            <person name="He G."/>
            <person name="Yan M."/>
            <person name="Ng V."/>
            <person name="Cullen D."/>
            <person name="Martin F."/>
            <person name="Rosso M.-N."/>
            <person name="Henrissat B."/>
            <person name="Hibbett D."/>
            <person name="Martinez A.T."/>
            <person name="Grigoriev I.V."/>
        </authorList>
    </citation>
    <scope>NUCLEOTIDE SEQUENCE</scope>
    <source>
        <strain evidence="1">ATCC 90797</strain>
    </source>
</reference>
<evidence type="ECO:0000313" key="2">
    <source>
        <dbReference type="Proteomes" id="UP000807025"/>
    </source>
</evidence>
<organism evidence="1 2">
    <name type="scientific">Pleurotus eryngii</name>
    <name type="common">Boletus of the steppes</name>
    <dbReference type="NCBI Taxonomy" id="5323"/>
    <lineage>
        <taxon>Eukaryota</taxon>
        <taxon>Fungi</taxon>
        <taxon>Dikarya</taxon>
        <taxon>Basidiomycota</taxon>
        <taxon>Agaricomycotina</taxon>
        <taxon>Agaricomycetes</taxon>
        <taxon>Agaricomycetidae</taxon>
        <taxon>Agaricales</taxon>
        <taxon>Pleurotineae</taxon>
        <taxon>Pleurotaceae</taxon>
        <taxon>Pleurotus</taxon>
    </lineage>
</organism>